<dbReference type="InterPro" id="IPR010652">
    <property type="entry name" value="DUF1232"/>
</dbReference>
<accession>A0A932CNF3</accession>
<feature type="transmembrane region" description="Helical" evidence="5">
    <location>
        <begin position="32"/>
        <end position="52"/>
    </location>
</feature>
<evidence type="ECO:0000256" key="3">
    <source>
        <dbReference type="ARBA" id="ARBA00022989"/>
    </source>
</evidence>
<protein>
    <submittedName>
        <fullName evidence="7">DUF1232 domain-containing protein</fullName>
    </submittedName>
</protein>
<keyword evidence="4 5" id="KW-0472">Membrane</keyword>
<keyword evidence="2 5" id="KW-0812">Transmembrane</keyword>
<comment type="caution">
    <text evidence="7">The sequence shown here is derived from an EMBL/GenBank/DDBJ whole genome shotgun (WGS) entry which is preliminary data.</text>
</comment>
<dbReference type="AlphaFoldDB" id="A0A932CNF3"/>
<evidence type="ECO:0000256" key="4">
    <source>
        <dbReference type="ARBA" id="ARBA00023136"/>
    </source>
</evidence>
<evidence type="ECO:0000256" key="5">
    <source>
        <dbReference type="SAM" id="Phobius"/>
    </source>
</evidence>
<gene>
    <name evidence="7" type="ORF">HYY20_05335</name>
</gene>
<evidence type="ECO:0000313" key="7">
    <source>
        <dbReference type="EMBL" id="MBI2876286.1"/>
    </source>
</evidence>
<evidence type="ECO:0000256" key="2">
    <source>
        <dbReference type="ARBA" id="ARBA00022692"/>
    </source>
</evidence>
<keyword evidence="3 5" id="KW-1133">Transmembrane helix</keyword>
<evidence type="ECO:0000259" key="6">
    <source>
        <dbReference type="Pfam" id="PF06803"/>
    </source>
</evidence>
<evidence type="ECO:0000313" key="8">
    <source>
        <dbReference type="Proteomes" id="UP000769766"/>
    </source>
</evidence>
<dbReference type="EMBL" id="JACPRF010000165">
    <property type="protein sequence ID" value="MBI2876286.1"/>
    <property type="molecule type" value="Genomic_DNA"/>
</dbReference>
<evidence type="ECO:0000256" key="1">
    <source>
        <dbReference type="ARBA" id="ARBA00004127"/>
    </source>
</evidence>
<comment type="subcellular location">
    <subcellularLocation>
        <location evidence="1">Endomembrane system</location>
        <topology evidence="1">Multi-pass membrane protein</topology>
    </subcellularLocation>
</comment>
<dbReference type="Proteomes" id="UP000769766">
    <property type="component" value="Unassembled WGS sequence"/>
</dbReference>
<name>A0A932CNF3_UNCTE</name>
<proteinExistence type="predicted"/>
<sequence>MRGIEGWKRRARQLKMETYALYLACKDPRVPWYARLLAACVVGYAFSPIDLIPDPVPILGYLDDLVLIPLGIAFVLRMIPQAVLAECRGKAQAAMGQGKPTNWIAAAIIVALWLLLAALAIVFMVRAIQD</sequence>
<feature type="domain" description="DUF1232" evidence="6">
    <location>
        <begin position="34"/>
        <end position="70"/>
    </location>
</feature>
<dbReference type="GO" id="GO:0012505">
    <property type="term" value="C:endomembrane system"/>
    <property type="evidence" value="ECO:0007669"/>
    <property type="project" value="UniProtKB-SubCell"/>
</dbReference>
<organism evidence="7 8">
    <name type="scientific">Tectimicrobiota bacterium</name>
    <dbReference type="NCBI Taxonomy" id="2528274"/>
    <lineage>
        <taxon>Bacteria</taxon>
        <taxon>Pseudomonadati</taxon>
        <taxon>Nitrospinota/Tectimicrobiota group</taxon>
        <taxon>Candidatus Tectimicrobiota</taxon>
    </lineage>
</organism>
<feature type="transmembrane region" description="Helical" evidence="5">
    <location>
        <begin position="100"/>
        <end position="125"/>
    </location>
</feature>
<dbReference type="Pfam" id="PF06803">
    <property type="entry name" value="DUF1232"/>
    <property type="match status" value="1"/>
</dbReference>
<reference evidence="7" key="1">
    <citation type="submission" date="2020-07" db="EMBL/GenBank/DDBJ databases">
        <title>Huge and variable diversity of episymbiotic CPR bacteria and DPANN archaea in groundwater ecosystems.</title>
        <authorList>
            <person name="He C.Y."/>
            <person name="Keren R."/>
            <person name="Whittaker M."/>
            <person name="Farag I.F."/>
            <person name="Doudna J."/>
            <person name="Cate J.H.D."/>
            <person name="Banfield J.F."/>
        </authorList>
    </citation>
    <scope>NUCLEOTIDE SEQUENCE</scope>
    <source>
        <strain evidence="7">NC_groundwater_672_Ag_B-0.1um_62_36</strain>
    </source>
</reference>